<evidence type="ECO:0000313" key="1">
    <source>
        <dbReference type="EMBL" id="KAH7299510.1"/>
    </source>
</evidence>
<proteinExistence type="predicted"/>
<comment type="caution">
    <text evidence="1">The sequence shown here is derived from an EMBL/GenBank/DDBJ whole genome shotgun (WGS) entry which is preliminary data.</text>
</comment>
<accession>A0A8T2RTH2</accession>
<dbReference type="AlphaFoldDB" id="A0A8T2RTH2"/>
<keyword evidence="2" id="KW-1185">Reference proteome</keyword>
<reference evidence="1" key="1">
    <citation type="submission" date="2021-08" db="EMBL/GenBank/DDBJ databases">
        <title>WGS assembly of Ceratopteris richardii.</title>
        <authorList>
            <person name="Marchant D.B."/>
            <person name="Chen G."/>
            <person name="Jenkins J."/>
            <person name="Shu S."/>
            <person name="Leebens-Mack J."/>
            <person name="Grimwood J."/>
            <person name="Schmutz J."/>
            <person name="Soltis P."/>
            <person name="Soltis D."/>
            <person name="Chen Z.-H."/>
        </authorList>
    </citation>
    <scope>NUCLEOTIDE SEQUENCE</scope>
    <source>
        <strain evidence="1">Whitten #5841</strain>
        <tissue evidence="1">Leaf</tissue>
    </source>
</reference>
<organism evidence="1 2">
    <name type="scientific">Ceratopteris richardii</name>
    <name type="common">Triangle waterfern</name>
    <dbReference type="NCBI Taxonomy" id="49495"/>
    <lineage>
        <taxon>Eukaryota</taxon>
        <taxon>Viridiplantae</taxon>
        <taxon>Streptophyta</taxon>
        <taxon>Embryophyta</taxon>
        <taxon>Tracheophyta</taxon>
        <taxon>Polypodiopsida</taxon>
        <taxon>Polypodiidae</taxon>
        <taxon>Polypodiales</taxon>
        <taxon>Pteridineae</taxon>
        <taxon>Pteridaceae</taxon>
        <taxon>Parkerioideae</taxon>
        <taxon>Ceratopteris</taxon>
    </lineage>
</organism>
<dbReference type="Proteomes" id="UP000825935">
    <property type="component" value="Chromosome 24"/>
</dbReference>
<sequence length="110" mass="13260">MQCRMANKFWRFMYQYCKNNNIVLTYKEVLLVCCLRMDRALLNLWRNHVVCYIWINRNQQIFNKGNKDYQFSFYPGLKKIVNNCLIAINNSLPFNTQVSDVIHNLPKSQM</sequence>
<name>A0A8T2RTH2_CERRI</name>
<dbReference type="EMBL" id="CM035429">
    <property type="protein sequence ID" value="KAH7299510.1"/>
    <property type="molecule type" value="Genomic_DNA"/>
</dbReference>
<protein>
    <submittedName>
        <fullName evidence="1">Uncharacterized protein</fullName>
    </submittedName>
</protein>
<evidence type="ECO:0000313" key="2">
    <source>
        <dbReference type="Proteomes" id="UP000825935"/>
    </source>
</evidence>
<gene>
    <name evidence="1" type="ORF">KP509_24G015800</name>
</gene>